<name>A0ABW3U7K5_9GAMM</name>
<comment type="caution">
    <text evidence="11">The sequence shown here is derived from an EMBL/GenBank/DDBJ whole genome shotgun (WGS) entry which is preliminary data.</text>
</comment>
<dbReference type="InterPro" id="IPR037069">
    <property type="entry name" value="AcylCoA_DH/ox_N_sf"/>
</dbReference>
<evidence type="ECO:0000259" key="8">
    <source>
        <dbReference type="Pfam" id="PF00441"/>
    </source>
</evidence>
<dbReference type="InterPro" id="IPR046373">
    <property type="entry name" value="Acyl-CoA_Oxase/DH_mid-dom_sf"/>
</dbReference>
<evidence type="ECO:0000256" key="2">
    <source>
        <dbReference type="ARBA" id="ARBA00009347"/>
    </source>
</evidence>
<dbReference type="InterPro" id="IPR009100">
    <property type="entry name" value="AcylCoA_DH/oxidase_NM_dom_sf"/>
</dbReference>
<evidence type="ECO:0000256" key="3">
    <source>
        <dbReference type="ARBA" id="ARBA00019125"/>
    </source>
</evidence>
<dbReference type="Pfam" id="PF00441">
    <property type="entry name" value="Acyl-CoA_dh_1"/>
    <property type="match status" value="1"/>
</dbReference>
<dbReference type="InterPro" id="IPR050741">
    <property type="entry name" value="Acyl-CoA_dehydrogenase"/>
</dbReference>
<evidence type="ECO:0000313" key="12">
    <source>
        <dbReference type="Proteomes" id="UP001597264"/>
    </source>
</evidence>
<evidence type="ECO:0000313" key="11">
    <source>
        <dbReference type="EMBL" id="MFD1215410.1"/>
    </source>
</evidence>
<organism evidence="11 12">
    <name type="scientific">Microbulbifer celer</name>
    <dbReference type="NCBI Taxonomy" id="435905"/>
    <lineage>
        <taxon>Bacteria</taxon>
        <taxon>Pseudomonadati</taxon>
        <taxon>Pseudomonadota</taxon>
        <taxon>Gammaproteobacteria</taxon>
        <taxon>Cellvibrionales</taxon>
        <taxon>Microbulbiferaceae</taxon>
        <taxon>Microbulbifer</taxon>
    </lineage>
</organism>
<feature type="domain" description="Acyl-CoA oxidase/dehydrogenase middle" evidence="9">
    <location>
        <begin position="122"/>
        <end position="215"/>
    </location>
</feature>
<keyword evidence="4 7" id="KW-0285">Flavoprotein</keyword>
<dbReference type="Pfam" id="PF02771">
    <property type="entry name" value="Acyl-CoA_dh_N"/>
    <property type="match status" value="1"/>
</dbReference>
<keyword evidence="6 7" id="KW-0560">Oxidoreductase</keyword>
<dbReference type="InterPro" id="IPR013786">
    <property type="entry name" value="AcylCoA_DH/ox_N"/>
</dbReference>
<evidence type="ECO:0000256" key="6">
    <source>
        <dbReference type="ARBA" id="ARBA00023002"/>
    </source>
</evidence>
<dbReference type="Proteomes" id="UP001597264">
    <property type="component" value="Unassembled WGS sequence"/>
</dbReference>
<dbReference type="InterPro" id="IPR006091">
    <property type="entry name" value="Acyl-CoA_Oxase/DH_mid-dom"/>
</dbReference>
<dbReference type="GO" id="GO:0016491">
    <property type="term" value="F:oxidoreductase activity"/>
    <property type="evidence" value="ECO:0007669"/>
    <property type="project" value="UniProtKB-KW"/>
</dbReference>
<dbReference type="SUPFAM" id="SSF47203">
    <property type="entry name" value="Acyl-CoA dehydrogenase C-terminal domain-like"/>
    <property type="match status" value="1"/>
</dbReference>
<dbReference type="InterPro" id="IPR036250">
    <property type="entry name" value="AcylCo_DH-like_C"/>
</dbReference>
<evidence type="ECO:0000256" key="5">
    <source>
        <dbReference type="ARBA" id="ARBA00022827"/>
    </source>
</evidence>
<proteinExistence type="inferred from homology"/>
<dbReference type="RefSeq" id="WP_230437843.1">
    <property type="nucleotide sequence ID" value="NZ_CP087715.1"/>
</dbReference>
<dbReference type="InterPro" id="IPR009075">
    <property type="entry name" value="AcylCo_DH/oxidase_C"/>
</dbReference>
<feature type="domain" description="Acyl-CoA dehydrogenase/oxidase C-terminal" evidence="8">
    <location>
        <begin position="228"/>
        <end position="382"/>
    </location>
</feature>
<dbReference type="PROSITE" id="PS00072">
    <property type="entry name" value="ACYL_COA_DH_1"/>
    <property type="match status" value="1"/>
</dbReference>
<evidence type="ECO:0000256" key="4">
    <source>
        <dbReference type="ARBA" id="ARBA00022630"/>
    </source>
</evidence>
<dbReference type="Gene3D" id="2.40.110.10">
    <property type="entry name" value="Butyryl-CoA Dehydrogenase, subunit A, domain 2"/>
    <property type="match status" value="1"/>
</dbReference>
<dbReference type="Pfam" id="PF02770">
    <property type="entry name" value="Acyl-CoA_dh_M"/>
    <property type="match status" value="1"/>
</dbReference>
<dbReference type="SUPFAM" id="SSF56645">
    <property type="entry name" value="Acyl-CoA dehydrogenase NM domain-like"/>
    <property type="match status" value="1"/>
</dbReference>
<sequence length="394" mass="42794">MNPISQSQRELVERARLFVKKELLPLEAGLETERGLSLGVSNTIVEKARVAGLFAGNIGKQFGGQGFSTVENILLQEQLGATKEILARRAGGNVYECLASGSGEQIERYLLPSVRGERFCGLAVSEPEAGSDAAAIRTRVEKTTNGWRLSGTKHFTSDAEFCDFFIVAAVTEPGLGARGISLFLVDRDLPGFELGKTFHMMGFRGTSHRELLFHDIELPPGALLGELNNGFRMLGDTLGKARLAKVGARAVGKCQRLLHLMKQHATNRRQFGKTIGEFGPVRQMIADSAIEIAAARALLMQTAVNIDAAAGATDRAIRADISAVKVFTTETLGRVADRALQIFGGSGCHEDSLVESFYRDARLYRIIDGTSEIHRDIVAQNVYKSDLPCPVAFQ</sequence>
<comment type="similarity">
    <text evidence="2 7">Belongs to the acyl-CoA dehydrogenase family.</text>
</comment>
<dbReference type="InterPro" id="IPR006089">
    <property type="entry name" value="Acyl-CoA_DH_CS"/>
</dbReference>
<evidence type="ECO:0000256" key="7">
    <source>
        <dbReference type="RuleBase" id="RU362125"/>
    </source>
</evidence>
<evidence type="ECO:0000256" key="1">
    <source>
        <dbReference type="ARBA" id="ARBA00001974"/>
    </source>
</evidence>
<feature type="domain" description="Acyl-CoA dehydrogenase/oxidase N-terminal" evidence="10">
    <location>
        <begin position="6"/>
        <end position="117"/>
    </location>
</feature>
<evidence type="ECO:0000259" key="9">
    <source>
        <dbReference type="Pfam" id="PF02770"/>
    </source>
</evidence>
<protein>
    <recommendedName>
        <fullName evidence="3">Medium-chain specific acyl-CoA dehydrogenase, mitochondrial</fullName>
    </recommendedName>
</protein>
<evidence type="ECO:0000259" key="10">
    <source>
        <dbReference type="Pfam" id="PF02771"/>
    </source>
</evidence>
<gene>
    <name evidence="11" type="ORF">ACFQ2X_02260</name>
</gene>
<reference evidence="12" key="1">
    <citation type="journal article" date="2019" name="Int. J. Syst. Evol. Microbiol.">
        <title>The Global Catalogue of Microorganisms (GCM) 10K type strain sequencing project: providing services to taxonomists for standard genome sequencing and annotation.</title>
        <authorList>
            <consortium name="The Broad Institute Genomics Platform"/>
            <consortium name="The Broad Institute Genome Sequencing Center for Infectious Disease"/>
            <person name="Wu L."/>
            <person name="Ma J."/>
        </authorList>
    </citation>
    <scope>NUCLEOTIDE SEQUENCE [LARGE SCALE GENOMIC DNA]</scope>
    <source>
        <strain evidence="12">CCUG 54356</strain>
    </source>
</reference>
<comment type="cofactor">
    <cofactor evidence="1 7">
        <name>FAD</name>
        <dbReference type="ChEBI" id="CHEBI:57692"/>
    </cofactor>
</comment>
<dbReference type="Gene3D" id="1.10.540.10">
    <property type="entry name" value="Acyl-CoA dehydrogenase/oxidase, N-terminal domain"/>
    <property type="match status" value="1"/>
</dbReference>
<dbReference type="PANTHER" id="PTHR48083">
    <property type="entry name" value="MEDIUM-CHAIN SPECIFIC ACYL-COA DEHYDROGENASE, MITOCHONDRIAL-RELATED"/>
    <property type="match status" value="1"/>
</dbReference>
<dbReference type="CDD" id="cd00567">
    <property type="entry name" value="ACAD"/>
    <property type="match status" value="1"/>
</dbReference>
<dbReference type="EMBL" id="JBHTLR010000004">
    <property type="protein sequence ID" value="MFD1215410.1"/>
    <property type="molecule type" value="Genomic_DNA"/>
</dbReference>
<dbReference type="Gene3D" id="1.20.140.10">
    <property type="entry name" value="Butyryl-CoA Dehydrogenase, subunit A, domain 3"/>
    <property type="match status" value="1"/>
</dbReference>
<keyword evidence="5 7" id="KW-0274">FAD</keyword>
<dbReference type="PANTHER" id="PTHR48083:SF2">
    <property type="entry name" value="MEDIUM-CHAIN SPECIFIC ACYL-COA DEHYDROGENASE, MITOCHONDRIAL"/>
    <property type="match status" value="1"/>
</dbReference>
<accession>A0ABW3U7K5</accession>
<keyword evidence="12" id="KW-1185">Reference proteome</keyword>